<feature type="chain" id="PRO_5045840458" evidence="1">
    <location>
        <begin position="26"/>
        <end position="426"/>
    </location>
</feature>
<feature type="domain" description="Flagellar assembly protein T middle" evidence="2">
    <location>
        <begin position="135"/>
        <end position="297"/>
    </location>
</feature>
<dbReference type="Proteomes" id="UP001219956">
    <property type="component" value="Unassembled WGS sequence"/>
</dbReference>
<dbReference type="Pfam" id="PF16539">
    <property type="entry name" value="FlgT_M"/>
    <property type="match status" value="1"/>
</dbReference>
<comment type="caution">
    <text evidence="3">The sequence shown here is derived from an EMBL/GenBank/DDBJ whole genome shotgun (WGS) entry which is preliminary data.</text>
</comment>
<evidence type="ECO:0000313" key="3">
    <source>
        <dbReference type="EMBL" id="MDC7716085.1"/>
    </source>
</evidence>
<dbReference type="Gene3D" id="3.30.1660.40">
    <property type="entry name" value="FlgT, N-terminal domain"/>
    <property type="match status" value="1"/>
</dbReference>
<keyword evidence="3" id="KW-0282">Flagellum</keyword>
<reference evidence="3 4" key="1">
    <citation type="submission" date="2023-01" db="EMBL/GenBank/DDBJ databases">
        <title>Novel species of the genus Vogesella isolated from rivers.</title>
        <authorList>
            <person name="Lu H."/>
        </authorList>
    </citation>
    <scope>NUCLEOTIDE SEQUENCE [LARGE SCALE GENOMIC DNA]</scope>
    <source>
        <strain evidence="3 4">DC21W</strain>
    </source>
</reference>
<evidence type="ECO:0000259" key="2">
    <source>
        <dbReference type="Pfam" id="PF16539"/>
    </source>
</evidence>
<evidence type="ECO:0000313" key="4">
    <source>
        <dbReference type="Proteomes" id="UP001219956"/>
    </source>
</evidence>
<dbReference type="EMBL" id="JAQQLF010000002">
    <property type="protein sequence ID" value="MDC7716085.1"/>
    <property type="molecule type" value="Genomic_DNA"/>
</dbReference>
<gene>
    <name evidence="3" type="ORF">PQU95_02460</name>
</gene>
<keyword evidence="3" id="KW-0966">Cell projection</keyword>
<sequence length="426" mass="46079">MMRPSILLRAACWAAFVFALPGAQAEVYQAEGVASLEAGRVAAREAAIGDALRQIAITHRGGMLASSQVVAGLQTAESMMLGPLSLPGKTRVLSETLRDGLLLVRVEHDTDAADGEQKADACQRAAMPPGRFLARRIVTSYFQLERPADASDLGSIATWFPGELVRLFNLRRETQALYAGGMSVFPGGRMQEATAAAETVREIGRREGAQFVLAGRIIDTAVTRREPRVGVFGSGAASGQGTYYTGPLAGLLGMSVRNVPVERRFEIEYWLYDTLSGGVLLRDSLRRVARGDVHTQSSRVFNVDAMAQSEYGQAMGQVLEEVAAKVSGAVQCLPFATRVARVEGDKVYLSAGALDGLAVRDRLVVYKPRPATEIRRIDGEVLGVPELQLGDVEIEQVQPRFAVARLRNGKLKVDVGDWVRFPVLPK</sequence>
<protein>
    <submittedName>
        <fullName evidence="3">Flagella assembly protein FlgT middle domain-containing protein</fullName>
    </submittedName>
</protein>
<feature type="signal peptide" evidence="1">
    <location>
        <begin position="1"/>
        <end position="25"/>
    </location>
</feature>
<keyword evidence="1" id="KW-0732">Signal</keyword>
<evidence type="ECO:0000256" key="1">
    <source>
        <dbReference type="SAM" id="SignalP"/>
    </source>
</evidence>
<name>A0ABT5IU30_9NEIS</name>
<proteinExistence type="predicted"/>
<dbReference type="InterPro" id="IPR032386">
    <property type="entry name" value="FlgT_M"/>
</dbReference>
<organism evidence="3 4">
    <name type="scientific">Vogesella aquatica</name>
    <dbReference type="NCBI Taxonomy" id="2984206"/>
    <lineage>
        <taxon>Bacteria</taxon>
        <taxon>Pseudomonadati</taxon>
        <taxon>Pseudomonadota</taxon>
        <taxon>Betaproteobacteria</taxon>
        <taxon>Neisseriales</taxon>
        <taxon>Chromobacteriaceae</taxon>
        <taxon>Vogesella</taxon>
    </lineage>
</organism>
<dbReference type="RefSeq" id="WP_272750528.1">
    <property type="nucleotide sequence ID" value="NZ_JAQQLF010000002.1"/>
</dbReference>
<dbReference type="Gene3D" id="3.40.50.10610">
    <property type="entry name" value="ABC-type transport auxiliary lipoprotein component"/>
    <property type="match status" value="1"/>
</dbReference>
<accession>A0ABT5IU30</accession>
<keyword evidence="3" id="KW-0969">Cilium</keyword>
<dbReference type="InterPro" id="IPR038180">
    <property type="entry name" value="FlgT_N_sf"/>
</dbReference>
<keyword evidence="4" id="KW-1185">Reference proteome</keyword>